<dbReference type="EMBL" id="CAJNOG010000996">
    <property type="protein sequence ID" value="CAF1394749.1"/>
    <property type="molecule type" value="Genomic_DNA"/>
</dbReference>
<comment type="caution">
    <text evidence="2">The sequence shown here is derived from an EMBL/GenBank/DDBJ whole genome shotgun (WGS) entry which is preliminary data.</text>
</comment>
<keyword evidence="1" id="KW-0472">Membrane</keyword>
<dbReference type="InterPro" id="IPR024079">
    <property type="entry name" value="MetalloPept_cat_dom_sf"/>
</dbReference>
<dbReference type="InterPro" id="IPR042089">
    <property type="entry name" value="Peptidase_M13_dom_2"/>
</dbReference>
<dbReference type="Gene3D" id="1.10.1380.10">
    <property type="entry name" value="Neutral endopeptidase , domain2"/>
    <property type="match status" value="1"/>
</dbReference>
<evidence type="ECO:0000313" key="2">
    <source>
        <dbReference type="EMBL" id="CAF1394749.1"/>
    </source>
</evidence>
<dbReference type="PROSITE" id="PS51885">
    <property type="entry name" value="NEPRILYSIN"/>
    <property type="match status" value="1"/>
</dbReference>
<dbReference type="AlphaFoldDB" id="A0A815KV73"/>
<reference evidence="2" key="1">
    <citation type="submission" date="2021-02" db="EMBL/GenBank/DDBJ databases">
        <authorList>
            <person name="Nowell W R."/>
        </authorList>
    </citation>
    <scope>NUCLEOTIDE SEQUENCE</scope>
</reference>
<dbReference type="EMBL" id="CAJOAZ010005675">
    <property type="protein sequence ID" value="CAF4108955.1"/>
    <property type="molecule type" value="Genomic_DNA"/>
</dbReference>
<evidence type="ECO:0000256" key="1">
    <source>
        <dbReference type="SAM" id="Phobius"/>
    </source>
</evidence>
<accession>A0A815KV73</accession>
<keyword evidence="1" id="KW-0812">Transmembrane</keyword>
<proteinExistence type="predicted"/>
<gene>
    <name evidence="2" type="ORF">JYZ213_LOCUS37415</name>
    <name evidence="3" type="ORF">OXD698_LOCUS35834</name>
</gene>
<evidence type="ECO:0000313" key="3">
    <source>
        <dbReference type="EMBL" id="CAF4108955.1"/>
    </source>
</evidence>
<dbReference type="InterPro" id="IPR000718">
    <property type="entry name" value="Peptidase_M13"/>
</dbReference>
<dbReference type="Proteomes" id="UP000663844">
    <property type="component" value="Unassembled WGS sequence"/>
</dbReference>
<dbReference type="Proteomes" id="UP000663845">
    <property type="component" value="Unassembled WGS sequence"/>
</dbReference>
<evidence type="ECO:0000313" key="4">
    <source>
        <dbReference type="Proteomes" id="UP000663845"/>
    </source>
</evidence>
<evidence type="ECO:0008006" key="5">
    <source>
        <dbReference type="Google" id="ProtNLM"/>
    </source>
</evidence>
<name>A0A815KV73_9BILA</name>
<keyword evidence="1" id="KW-1133">Transmembrane helix</keyword>
<sequence>MANCFAWISRSRCCRRQPKQTYIYLYNPIMPTSSSSSNHCCLVCILFGFCLAIVVILASIVIYQLNSSYIDPKPGIQPIPKKRQLPDFVNINIDPCENFYEFVCDKWMQKRHIEEFIDKDNSEQKWTYIRHKIHGQLMTNITNQLISTESDHTSSIYRLYQLCETQSPVLLLDELEHYFTNLTQQEPYRSYLTLYNRTNKIYINSTLSLFLLSNPFFQILPSSSSSNTSTIIRINRRPLPSVKSIFSNLTILNQTALKNLIQFNNDYEKFLSKEKILIKSYEQEYNQDSLIIKRILSFTNYHQCLSSLKFNTNNGLQNLIELLNDFLYSRLHDFKTQSIDKQIRVLDKITDNHTLVQDLQRIKTDLEQIEQILTLNNSNHSCIIDLLETLLDKRIKSNELLSTINLYSFNKTTEYFISNDWPFLFMLHDRLLKKTSIDTLVNFAYFDNYRKFKYPYYQPYVHHQTNDIHINHYKEESQNGFTYETNYPNLSCQIISCFDILNCYHPSLLNQLMNDHNQTSLNITKILVQNLIDRFRLLTELSDHLFPNEKNLIFNELNQIHIQIGHYSSSYNISLLNKFSSYLEYVQYLSLIPYDEQERSYYIEPIYYPLNHTLFLPFGFLSRSNKSIEYHIIKLLLKIIRSNIQSNPYHIECSLKSYDDEQDLLNIKKLLTNDESIIYLLLRTNFLSEQKIILDEYLWPFMSANSLMQRFLINYTAYNYCNNSNGYELFQNNTYFIDDIHLTFRCQQANLIKQSKCTVI</sequence>
<protein>
    <recommendedName>
        <fullName evidence="5">Peptidase M13 N-terminal domain-containing protein</fullName>
    </recommendedName>
</protein>
<organism evidence="2 4">
    <name type="scientific">Adineta steineri</name>
    <dbReference type="NCBI Taxonomy" id="433720"/>
    <lineage>
        <taxon>Eukaryota</taxon>
        <taxon>Metazoa</taxon>
        <taxon>Spiralia</taxon>
        <taxon>Gnathifera</taxon>
        <taxon>Rotifera</taxon>
        <taxon>Eurotatoria</taxon>
        <taxon>Bdelloidea</taxon>
        <taxon>Adinetida</taxon>
        <taxon>Adinetidae</taxon>
        <taxon>Adineta</taxon>
    </lineage>
</organism>
<dbReference type="Gene3D" id="3.40.390.10">
    <property type="entry name" value="Collagenase (Catalytic Domain)"/>
    <property type="match status" value="1"/>
</dbReference>
<feature type="transmembrane region" description="Helical" evidence="1">
    <location>
        <begin position="40"/>
        <end position="63"/>
    </location>
</feature>
<dbReference type="GO" id="GO:0004222">
    <property type="term" value="F:metalloendopeptidase activity"/>
    <property type="evidence" value="ECO:0007669"/>
    <property type="project" value="InterPro"/>
</dbReference>
<dbReference type="GO" id="GO:0006508">
    <property type="term" value="P:proteolysis"/>
    <property type="evidence" value="ECO:0007669"/>
    <property type="project" value="InterPro"/>
</dbReference>
<dbReference type="SUPFAM" id="SSF55486">
    <property type="entry name" value="Metalloproteases ('zincins'), catalytic domain"/>
    <property type="match status" value="1"/>
</dbReference>